<comment type="caution">
    <text evidence="3">The sequence shown here is derived from an EMBL/GenBank/DDBJ whole genome shotgun (WGS) entry which is preliminary data.</text>
</comment>
<feature type="transmembrane region" description="Helical" evidence="1">
    <location>
        <begin position="62"/>
        <end position="83"/>
    </location>
</feature>
<dbReference type="OrthoDB" id="1461976at2759"/>
<evidence type="ECO:0000256" key="1">
    <source>
        <dbReference type="SAM" id="Phobius"/>
    </source>
</evidence>
<evidence type="ECO:0000313" key="4">
    <source>
        <dbReference type="Proteomes" id="UP000799776"/>
    </source>
</evidence>
<dbReference type="InterPro" id="IPR012171">
    <property type="entry name" value="Fatty_acid_desaturase"/>
</dbReference>
<sequence length="387" mass="44029">MVAEEKQQAPNLADLKRAIPSHCFEPTVAKSMGYLVRDILCTLVLGYAALHIHHFSSVHVRFALWALYSFAQGCIFTGLWIIAHECGHGAFSKHARLNDAVGWLVHSFLLVPYYSWKISHARHHRFTGHVEKDLVFSPQTATGLAAKLRVAVEQLDELAEDTPFVSAIKLLFHQLLGWQTYLLLNVSAGKESQLRGQPNTYLQRASHFDPWSAIFLPSQAHLIIISDVGLALTGTALYLAATRLLHSWSTVFLLYGLPYFWVHHWLIAITYLHHTHPSVPHYADTNWSFTKGNLCTVDRDFGFIGRVFFHDIIDTHVVHHLFPKIPFYHAHEATRAIVPLLGDNYHEDKSASFVGSLWTTFRHCNWVEETEKGVFHWAKKAGAMKRD</sequence>
<dbReference type="CDD" id="cd03507">
    <property type="entry name" value="Delta12-FADS-like"/>
    <property type="match status" value="1"/>
</dbReference>
<organism evidence="3 4">
    <name type="scientific">Saccharata proteae CBS 121410</name>
    <dbReference type="NCBI Taxonomy" id="1314787"/>
    <lineage>
        <taxon>Eukaryota</taxon>
        <taxon>Fungi</taxon>
        <taxon>Dikarya</taxon>
        <taxon>Ascomycota</taxon>
        <taxon>Pezizomycotina</taxon>
        <taxon>Dothideomycetes</taxon>
        <taxon>Dothideomycetes incertae sedis</taxon>
        <taxon>Botryosphaeriales</taxon>
        <taxon>Saccharataceae</taxon>
        <taxon>Saccharata</taxon>
    </lineage>
</organism>
<proteinExistence type="predicted"/>
<protein>
    <submittedName>
        <fullName evidence="3">Oleate delta-12 desaturase</fullName>
    </submittedName>
</protein>
<keyword evidence="1" id="KW-0812">Transmembrane</keyword>
<name>A0A9P4I1F9_9PEZI</name>
<feature type="transmembrane region" description="Helical" evidence="1">
    <location>
        <begin position="220"/>
        <end position="240"/>
    </location>
</feature>
<dbReference type="Pfam" id="PF00487">
    <property type="entry name" value="FA_desaturase"/>
    <property type="match status" value="1"/>
</dbReference>
<gene>
    <name evidence="3" type="ORF">K490DRAFT_34539</name>
</gene>
<keyword evidence="1" id="KW-1133">Transmembrane helix</keyword>
<feature type="transmembrane region" description="Helical" evidence="1">
    <location>
        <begin position="252"/>
        <end position="272"/>
    </location>
</feature>
<feature type="transmembrane region" description="Helical" evidence="1">
    <location>
        <begin position="34"/>
        <end position="50"/>
    </location>
</feature>
<evidence type="ECO:0000259" key="2">
    <source>
        <dbReference type="Pfam" id="PF00487"/>
    </source>
</evidence>
<dbReference type="AlphaFoldDB" id="A0A9P4I1F9"/>
<evidence type="ECO:0000313" key="3">
    <source>
        <dbReference type="EMBL" id="KAF2091298.1"/>
    </source>
</evidence>
<dbReference type="GO" id="GO:0006629">
    <property type="term" value="P:lipid metabolic process"/>
    <property type="evidence" value="ECO:0007669"/>
    <property type="project" value="InterPro"/>
</dbReference>
<dbReference type="EMBL" id="ML978712">
    <property type="protein sequence ID" value="KAF2091298.1"/>
    <property type="molecule type" value="Genomic_DNA"/>
</dbReference>
<dbReference type="PANTHER" id="PTHR32100">
    <property type="entry name" value="OMEGA-6 FATTY ACID DESATURASE, CHLOROPLASTIC"/>
    <property type="match status" value="1"/>
</dbReference>
<dbReference type="InterPro" id="IPR005804">
    <property type="entry name" value="FA_desaturase_dom"/>
</dbReference>
<reference evidence="3" key="1">
    <citation type="journal article" date="2020" name="Stud. Mycol.">
        <title>101 Dothideomycetes genomes: a test case for predicting lifestyles and emergence of pathogens.</title>
        <authorList>
            <person name="Haridas S."/>
            <person name="Albert R."/>
            <person name="Binder M."/>
            <person name="Bloem J."/>
            <person name="Labutti K."/>
            <person name="Salamov A."/>
            <person name="Andreopoulos B."/>
            <person name="Baker S."/>
            <person name="Barry K."/>
            <person name="Bills G."/>
            <person name="Bluhm B."/>
            <person name="Cannon C."/>
            <person name="Castanera R."/>
            <person name="Culley D."/>
            <person name="Daum C."/>
            <person name="Ezra D."/>
            <person name="Gonzalez J."/>
            <person name="Henrissat B."/>
            <person name="Kuo A."/>
            <person name="Liang C."/>
            <person name="Lipzen A."/>
            <person name="Lutzoni F."/>
            <person name="Magnuson J."/>
            <person name="Mondo S."/>
            <person name="Nolan M."/>
            <person name="Ohm R."/>
            <person name="Pangilinan J."/>
            <person name="Park H.-J."/>
            <person name="Ramirez L."/>
            <person name="Alfaro M."/>
            <person name="Sun H."/>
            <person name="Tritt A."/>
            <person name="Yoshinaga Y."/>
            <person name="Zwiers L.-H."/>
            <person name="Turgeon B."/>
            <person name="Goodwin S."/>
            <person name="Spatafora J."/>
            <person name="Crous P."/>
            <person name="Grigoriev I."/>
        </authorList>
    </citation>
    <scope>NUCLEOTIDE SEQUENCE</scope>
    <source>
        <strain evidence="3">CBS 121410</strain>
    </source>
</reference>
<keyword evidence="4" id="KW-1185">Reference proteome</keyword>
<feature type="domain" description="Fatty acid desaturase" evidence="2">
    <location>
        <begin position="65"/>
        <end position="346"/>
    </location>
</feature>
<dbReference type="Proteomes" id="UP000799776">
    <property type="component" value="Unassembled WGS sequence"/>
</dbReference>
<keyword evidence="1" id="KW-0472">Membrane</keyword>
<accession>A0A9P4I1F9</accession>
<dbReference type="GO" id="GO:0016491">
    <property type="term" value="F:oxidoreductase activity"/>
    <property type="evidence" value="ECO:0007669"/>
    <property type="project" value="InterPro"/>
</dbReference>
<feature type="transmembrane region" description="Helical" evidence="1">
    <location>
        <begin position="95"/>
        <end position="116"/>
    </location>
</feature>